<evidence type="ECO:0000256" key="5">
    <source>
        <dbReference type="ARBA" id="ARBA00013187"/>
    </source>
</evidence>
<comment type="subunit">
    <text evidence="4">Homodimer.</text>
</comment>
<dbReference type="EMBL" id="LECT01000042">
    <property type="protein sequence ID" value="KLU02960.1"/>
    <property type="molecule type" value="Genomic_DNA"/>
</dbReference>
<accession>A0A0J1B816</accession>
<evidence type="ECO:0000256" key="1">
    <source>
        <dbReference type="ARBA" id="ARBA00001933"/>
    </source>
</evidence>
<dbReference type="SUPFAM" id="SSF53383">
    <property type="entry name" value="PLP-dependent transferases"/>
    <property type="match status" value="1"/>
</dbReference>
<comment type="similarity">
    <text evidence="3">Belongs to the class-II pyridoxal-phosphate-dependent aminotransferase family. BioF subfamily.</text>
</comment>
<keyword evidence="15" id="KW-1185">Reference proteome</keyword>
<dbReference type="PATRIC" id="fig|595434.4.peg.4678"/>
<evidence type="ECO:0000256" key="12">
    <source>
        <dbReference type="RuleBase" id="RU003693"/>
    </source>
</evidence>
<dbReference type="Proteomes" id="UP000036367">
    <property type="component" value="Unassembled WGS sequence"/>
</dbReference>
<dbReference type="InterPro" id="IPR015421">
    <property type="entry name" value="PyrdxlP-dep_Trfase_major"/>
</dbReference>
<comment type="caution">
    <text evidence="14">The sequence shown here is derived from an EMBL/GenBank/DDBJ whole genome shotgun (WGS) entry which is preliminary data.</text>
</comment>
<dbReference type="STRING" id="595434.RISK_004930"/>
<evidence type="ECO:0000256" key="10">
    <source>
        <dbReference type="ARBA" id="ARBA00033381"/>
    </source>
</evidence>
<dbReference type="AlphaFoldDB" id="A0A0J1B816"/>
<dbReference type="PANTHER" id="PTHR13693">
    <property type="entry name" value="CLASS II AMINOTRANSFERASE/8-AMINO-7-OXONONANOATE SYNTHASE"/>
    <property type="match status" value="1"/>
</dbReference>
<dbReference type="InterPro" id="IPR004839">
    <property type="entry name" value="Aminotransferase_I/II_large"/>
</dbReference>
<dbReference type="PROSITE" id="PS00599">
    <property type="entry name" value="AA_TRANSFER_CLASS_2"/>
    <property type="match status" value="1"/>
</dbReference>
<comment type="catalytic activity">
    <reaction evidence="11">
        <text>6-carboxyhexanoyl-[ACP] + L-alanine + H(+) = (8S)-8-amino-7-oxononanoate + holo-[ACP] + CO2</text>
        <dbReference type="Rhea" id="RHEA:42288"/>
        <dbReference type="Rhea" id="RHEA-COMP:9685"/>
        <dbReference type="Rhea" id="RHEA-COMP:9955"/>
        <dbReference type="ChEBI" id="CHEBI:15378"/>
        <dbReference type="ChEBI" id="CHEBI:16526"/>
        <dbReference type="ChEBI" id="CHEBI:57972"/>
        <dbReference type="ChEBI" id="CHEBI:64479"/>
        <dbReference type="ChEBI" id="CHEBI:78846"/>
        <dbReference type="ChEBI" id="CHEBI:149468"/>
        <dbReference type="EC" id="2.3.1.47"/>
    </reaction>
</comment>
<dbReference type="InterPro" id="IPR015424">
    <property type="entry name" value="PyrdxlP-dep_Trfase"/>
</dbReference>
<evidence type="ECO:0000256" key="11">
    <source>
        <dbReference type="ARBA" id="ARBA00047715"/>
    </source>
</evidence>
<keyword evidence="7" id="KW-0093">Biotin biosynthesis</keyword>
<sequence>MSLQPLHDRLKSFAQEGRTRKLHSRKVEGVHVVEADGRRLMNFGGNDYLGVIADETRGCDLQAAYATHGASASALVCGWTPRHEALARSLAELEQTEAAVVFPSGYAACSGTLATLPSEGDLILSDELNHASLIDGCRLSKAERVIYPHRDLDFVEHVLSDRAGKGGLIWIVTDGVFSMDGDVAPLPQLVDLAERFGAHMIVDEAHGTGVLGSRGGGLCDAFGVSDRVTVRIGTLSKAVGHQGGFVAGPQVVIDTLVNACRSLIFSTSLSPVVAEGAHRVIQRLSLWQDRRDRLAHMSRLFRRRMNRETSGVEAGIPIVPLVIGDEAETIRCSEAMRENGFFVPAIRPPTVPAGKSRLRVSITSAHRDHDIELLADVLHRVCPQLQSAELASVSEQA</sequence>
<evidence type="ECO:0000256" key="8">
    <source>
        <dbReference type="ARBA" id="ARBA00022898"/>
    </source>
</evidence>
<dbReference type="Gene3D" id="3.90.1150.10">
    <property type="entry name" value="Aspartate Aminotransferase, domain 1"/>
    <property type="match status" value="1"/>
</dbReference>
<keyword evidence="6 14" id="KW-0808">Transferase</keyword>
<dbReference type="InterPro" id="IPR050087">
    <property type="entry name" value="AON_synthase_class-II"/>
</dbReference>
<dbReference type="OrthoDB" id="9807157at2"/>
<evidence type="ECO:0000256" key="2">
    <source>
        <dbReference type="ARBA" id="ARBA00004746"/>
    </source>
</evidence>
<dbReference type="GO" id="GO:0030170">
    <property type="term" value="F:pyridoxal phosphate binding"/>
    <property type="evidence" value="ECO:0007669"/>
    <property type="project" value="InterPro"/>
</dbReference>
<keyword evidence="8 12" id="KW-0663">Pyridoxal phosphate</keyword>
<evidence type="ECO:0000256" key="4">
    <source>
        <dbReference type="ARBA" id="ARBA00011738"/>
    </source>
</evidence>
<gene>
    <name evidence="14" type="ORF">RISK_004930</name>
</gene>
<dbReference type="Gene3D" id="3.40.640.10">
    <property type="entry name" value="Type I PLP-dependent aspartate aminotransferase-like (Major domain)"/>
    <property type="match status" value="1"/>
</dbReference>
<dbReference type="Pfam" id="PF00155">
    <property type="entry name" value="Aminotran_1_2"/>
    <property type="match status" value="1"/>
</dbReference>
<evidence type="ECO:0000256" key="3">
    <source>
        <dbReference type="ARBA" id="ARBA00010008"/>
    </source>
</evidence>
<dbReference type="PANTHER" id="PTHR13693:SF100">
    <property type="entry name" value="8-AMINO-7-OXONONANOATE SYNTHASE"/>
    <property type="match status" value="1"/>
</dbReference>
<dbReference type="InterPro" id="IPR015422">
    <property type="entry name" value="PyrdxlP-dep_Trfase_small"/>
</dbReference>
<evidence type="ECO:0000313" key="14">
    <source>
        <dbReference type="EMBL" id="KLU02960.1"/>
    </source>
</evidence>
<dbReference type="GO" id="GO:0009102">
    <property type="term" value="P:biotin biosynthetic process"/>
    <property type="evidence" value="ECO:0007669"/>
    <property type="project" value="UniProtKB-KW"/>
</dbReference>
<proteinExistence type="inferred from homology"/>
<organism evidence="14 15">
    <name type="scientific">Rhodopirellula islandica</name>
    <dbReference type="NCBI Taxonomy" id="595434"/>
    <lineage>
        <taxon>Bacteria</taxon>
        <taxon>Pseudomonadati</taxon>
        <taxon>Planctomycetota</taxon>
        <taxon>Planctomycetia</taxon>
        <taxon>Pirellulales</taxon>
        <taxon>Pirellulaceae</taxon>
        <taxon>Rhodopirellula</taxon>
    </lineage>
</organism>
<comment type="cofactor">
    <cofactor evidence="1 12">
        <name>pyridoxal 5'-phosphate</name>
        <dbReference type="ChEBI" id="CHEBI:597326"/>
    </cofactor>
</comment>
<reference evidence="14" key="1">
    <citation type="submission" date="2015-05" db="EMBL/GenBank/DDBJ databases">
        <title>Permanent draft genome of Rhodopirellula islandicus K833.</title>
        <authorList>
            <person name="Kizina J."/>
            <person name="Richter M."/>
            <person name="Glockner F.O."/>
            <person name="Harder J."/>
        </authorList>
    </citation>
    <scope>NUCLEOTIDE SEQUENCE [LARGE SCALE GENOMIC DNA]</scope>
    <source>
        <strain evidence="14">K833</strain>
    </source>
</reference>
<dbReference type="InterPro" id="IPR001917">
    <property type="entry name" value="Aminotrans_II_pyridoxalP_BS"/>
</dbReference>
<evidence type="ECO:0000256" key="7">
    <source>
        <dbReference type="ARBA" id="ARBA00022756"/>
    </source>
</evidence>
<feature type="domain" description="Aminotransferase class I/classII large" evidence="13">
    <location>
        <begin position="40"/>
        <end position="377"/>
    </location>
</feature>
<name>A0A0J1B816_RHOIS</name>
<protein>
    <recommendedName>
        <fullName evidence="5">8-amino-7-oxononanoate synthase</fullName>
        <ecNumber evidence="5">2.3.1.47</ecNumber>
    </recommendedName>
    <alternativeName>
        <fullName evidence="9">7-keto-8-amino-pelargonic acid synthase</fullName>
    </alternativeName>
    <alternativeName>
        <fullName evidence="10">8-amino-7-ketopelargonate synthase</fullName>
    </alternativeName>
</protein>
<comment type="pathway">
    <text evidence="2">Cofactor biosynthesis; biotin biosynthesis.</text>
</comment>
<dbReference type="RefSeq" id="WP_047816077.1">
    <property type="nucleotide sequence ID" value="NZ_LECT01000042.1"/>
</dbReference>
<evidence type="ECO:0000256" key="9">
    <source>
        <dbReference type="ARBA" id="ARBA00032610"/>
    </source>
</evidence>
<evidence type="ECO:0000313" key="15">
    <source>
        <dbReference type="Proteomes" id="UP000036367"/>
    </source>
</evidence>
<dbReference type="EC" id="2.3.1.47" evidence="5"/>
<evidence type="ECO:0000259" key="13">
    <source>
        <dbReference type="Pfam" id="PF00155"/>
    </source>
</evidence>
<evidence type="ECO:0000256" key="6">
    <source>
        <dbReference type="ARBA" id="ARBA00022679"/>
    </source>
</evidence>
<keyword evidence="14" id="KW-0012">Acyltransferase</keyword>
<dbReference type="GO" id="GO:0008710">
    <property type="term" value="F:8-amino-7-oxononanoate synthase activity"/>
    <property type="evidence" value="ECO:0007669"/>
    <property type="project" value="UniProtKB-EC"/>
</dbReference>